<dbReference type="Pfam" id="PF13538">
    <property type="entry name" value="UvrD_C_2"/>
    <property type="match status" value="1"/>
</dbReference>
<dbReference type="GO" id="GO:0005524">
    <property type="term" value="F:ATP binding"/>
    <property type="evidence" value="ECO:0007669"/>
    <property type="project" value="UniProtKB-UniRule"/>
</dbReference>
<dbReference type="GO" id="GO:0043138">
    <property type="term" value="F:3'-5' DNA helicase activity"/>
    <property type="evidence" value="ECO:0007669"/>
    <property type="project" value="TreeGrafter"/>
</dbReference>
<evidence type="ECO:0000313" key="7">
    <source>
        <dbReference type="EMBL" id="SDS33207.1"/>
    </source>
</evidence>
<dbReference type="InterPro" id="IPR000212">
    <property type="entry name" value="DNA_helicase_UvrD/REP"/>
</dbReference>
<keyword evidence="4 5" id="KW-0067">ATP-binding</keyword>
<dbReference type="InterPro" id="IPR027785">
    <property type="entry name" value="UvrD-like_helicase_C"/>
</dbReference>
<dbReference type="Pfam" id="PF00580">
    <property type="entry name" value="UvrD-helicase"/>
    <property type="match status" value="1"/>
</dbReference>
<feature type="domain" description="UvrD-like helicase ATP-binding" evidence="6">
    <location>
        <begin position="214"/>
        <end position="547"/>
    </location>
</feature>
<reference evidence="7" key="1">
    <citation type="submission" date="2016-10" db="EMBL/GenBank/DDBJ databases">
        <authorList>
            <person name="Varghese N."/>
            <person name="Submissions S."/>
        </authorList>
    </citation>
    <scope>NUCLEOTIDE SEQUENCE [LARGE SCALE GENOMIC DNA]</scope>
    <source>
        <strain evidence="7">DSM 22082</strain>
    </source>
</reference>
<keyword evidence="3 5" id="KW-0347">Helicase</keyword>
<evidence type="ECO:0000256" key="2">
    <source>
        <dbReference type="ARBA" id="ARBA00022801"/>
    </source>
</evidence>
<evidence type="ECO:0000313" key="8">
    <source>
        <dbReference type="Proteomes" id="UP000199700"/>
    </source>
</evidence>
<dbReference type="Proteomes" id="UP000199700">
    <property type="component" value="Chromosome"/>
</dbReference>
<dbReference type="InterPro" id="IPR027417">
    <property type="entry name" value="P-loop_NTPase"/>
</dbReference>
<sequence>MTESQMEIEERQKLAATLALIDTELVRVADQIATSDATIQSQKELIWNNQRDMDAAEKANIRTLVSTAVGLGEYTVKTRKRIEKLQDSPYFGRVDFTRDKPERTGYSADASDEFPAEEIYIGVHNFYRPGTKDILVHDWRAPVSSLFYDYESGPASFTAPAGQIDGEITGKRQYKIAQGQMEYVIESALNIDDEILQRELSRSADDKMQNIVATIQREQNAIIRNEAAEVLILQGVAGSGKTSIALHRVAFLLYRFKESLNSSNVMILSPNKVFTDYISGVLPELGEEQIAEIDFGTLAEKYLPPKLGFQTFNEQVSHVLEHPHDAASDRMRHKAGADFVDDLETWIHTEIATTLAPSAVSHRGEEISAEEMAEIFERCSFLPVFACLERAAKIAVTTLGQRFKKDRRGWKTADEREVRKQVLGLFPYKDPLSMYKAFLASREEKGLFVMAGRNRLEYADVFPLILTRLRTTEFETYQNIRHLLVDEMQDYTPAQYAVVKALFPCRMTILGDADQKVNPFSSSSLSTIREIFPEANCLEMYRSYRSTSEIISFAQGISHNDRLESVDRHGRPPEVIRTEDTLDEVAVITNLIDSHSAGPQQSLGIVCRTVEQARELHDALREAGADMTLLDYDSEEFASGVVITSAHVAKGLEFDTVIVPGVSADRYTSDVDKSMLYIACTRAMHELYLTYFGELSSYLAFAEPTNDRTVSTRGSSRQAAVFG</sequence>
<evidence type="ECO:0000256" key="5">
    <source>
        <dbReference type="PROSITE-ProRule" id="PRU00560"/>
    </source>
</evidence>
<dbReference type="GO" id="GO:0016787">
    <property type="term" value="F:hydrolase activity"/>
    <property type="evidence" value="ECO:0007669"/>
    <property type="project" value="UniProtKB-UniRule"/>
</dbReference>
<evidence type="ECO:0000259" key="6">
    <source>
        <dbReference type="PROSITE" id="PS51198"/>
    </source>
</evidence>
<feature type="binding site" evidence="5">
    <location>
        <begin position="235"/>
        <end position="242"/>
    </location>
    <ligand>
        <name>ATP</name>
        <dbReference type="ChEBI" id="CHEBI:30616"/>
    </ligand>
</feature>
<dbReference type="STRING" id="629680.SAMN04489751_1771"/>
<dbReference type="EMBL" id="LT629739">
    <property type="protein sequence ID" value="SDS33207.1"/>
    <property type="molecule type" value="Genomic_DNA"/>
</dbReference>
<proteinExistence type="predicted"/>
<dbReference type="InterPro" id="IPR014016">
    <property type="entry name" value="UvrD-like_ATP-bd"/>
</dbReference>
<organism evidence="7 8">
    <name type="scientific">Brevibacterium sandarakinum</name>
    <dbReference type="NCBI Taxonomy" id="629680"/>
    <lineage>
        <taxon>Bacteria</taxon>
        <taxon>Bacillati</taxon>
        <taxon>Actinomycetota</taxon>
        <taxon>Actinomycetes</taxon>
        <taxon>Micrococcales</taxon>
        <taxon>Brevibacteriaceae</taxon>
        <taxon>Brevibacterium</taxon>
    </lineage>
</organism>
<dbReference type="PANTHER" id="PTHR11070">
    <property type="entry name" value="UVRD / RECB / PCRA DNA HELICASE FAMILY MEMBER"/>
    <property type="match status" value="1"/>
</dbReference>
<dbReference type="SUPFAM" id="SSF52540">
    <property type="entry name" value="P-loop containing nucleoside triphosphate hydrolases"/>
    <property type="match status" value="1"/>
</dbReference>
<keyword evidence="8" id="KW-1185">Reference proteome</keyword>
<protein>
    <submittedName>
        <fullName evidence="7">DNA helicase-2 / ATP-dependent DNA helicase PcrA</fullName>
    </submittedName>
</protein>
<keyword evidence="1 5" id="KW-0547">Nucleotide-binding</keyword>
<dbReference type="PROSITE" id="PS51198">
    <property type="entry name" value="UVRD_HELICASE_ATP_BIND"/>
    <property type="match status" value="1"/>
</dbReference>
<dbReference type="GO" id="GO:0005829">
    <property type="term" value="C:cytosol"/>
    <property type="evidence" value="ECO:0007669"/>
    <property type="project" value="TreeGrafter"/>
</dbReference>
<dbReference type="OrthoDB" id="9787585at2"/>
<dbReference type="GO" id="GO:0003677">
    <property type="term" value="F:DNA binding"/>
    <property type="evidence" value="ECO:0007669"/>
    <property type="project" value="InterPro"/>
</dbReference>
<evidence type="ECO:0000256" key="4">
    <source>
        <dbReference type="ARBA" id="ARBA00022840"/>
    </source>
</evidence>
<dbReference type="RefSeq" id="WP_092104905.1">
    <property type="nucleotide sequence ID" value="NZ_LT629739.1"/>
</dbReference>
<dbReference type="GO" id="GO:0000725">
    <property type="term" value="P:recombinational repair"/>
    <property type="evidence" value="ECO:0007669"/>
    <property type="project" value="TreeGrafter"/>
</dbReference>
<evidence type="ECO:0000256" key="1">
    <source>
        <dbReference type="ARBA" id="ARBA00022741"/>
    </source>
</evidence>
<name>A0A1H1RBP2_BRESA</name>
<dbReference type="Gene3D" id="3.40.50.300">
    <property type="entry name" value="P-loop containing nucleotide triphosphate hydrolases"/>
    <property type="match status" value="3"/>
</dbReference>
<dbReference type="AlphaFoldDB" id="A0A1H1RBP2"/>
<evidence type="ECO:0000256" key="3">
    <source>
        <dbReference type="ARBA" id="ARBA00022806"/>
    </source>
</evidence>
<keyword evidence="2 5" id="KW-0378">Hydrolase</keyword>
<accession>A0A1H1RBP2</accession>
<gene>
    <name evidence="7" type="ORF">SAMN04489751_1771</name>
</gene>
<dbReference type="PANTHER" id="PTHR11070:SF17">
    <property type="entry name" value="DNA HELICASE IV"/>
    <property type="match status" value="1"/>
</dbReference>